<name>X1GML0_9ZZZZ</name>
<proteinExistence type="predicted"/>
<protein>
    <submittedName>
        <fullName evidence="1">Uncharacterized protein</fullName>
    </submittedName>
</protein>
<sequence length="54" mass="5958">MLKKVKEIRVAVLSASKDKKLAGLFADFVTSEGKAIFAEHGFSRKPEMDSEKST</sequence>
<dbReference type="AlphaFoldDB" id="X1GML0"/>
<accession>X1GML0</accession>
<dbReference type="SUPFAM" id="SSF53850">
    <property type="entry name" value="Periplasmic binding protein-like II"/>
    <property type="match status" value="1"/>
</dbReference>
<dbReference type="EMBL" id="BARU01007550">
    <property type="protein sequence ID" value="GAH46070.1"/>
    <property type="molecule type" value="Genomic_DNA"/>
</dbReference>
<dbReference type="Gene3D" id="3.40.190.10">
    <property type="entry name" value="Periplasmic binding protein-like II"/>
    <property type="match status" value="1"/>
</dbReference>
<comment type="caution">
    <text evidence="1">The sequence shown here is derived from an EMBL/GenBank/DDBJ whole genome shotgun (WGS) entry which is preliminary data.</text>
</comment>
<reference evidence="1" key="1">
    <citation type="journal article" date="2014" name="Front. Microbiol.">
        <title>High frequency of phylogenetically diverse reductive dehalogenase-homologous genes in deep subseafloor sedimentary metagenomes.</title>
        <authorList>
            <person name="Kawai M."/>
            <person name="Futagami T."/>
            <person name="Toyoda A."/>
            <person name="Takaki Y."/>
            <person name="Nishi S."/>
            <person name="Hori S."/>
            <person name="Arai W."/>
            <person name="Tsubouchi T."/>
            <person name="Morono Y."/>
            <person name="Uchiyama I."/>
            <person name="Ito T."/>
            <person name="Fujiyama A."/>
            <person name="Inagaki F."/>
            <person name="Takami H."/>
        </authorList>
    </citation>
    <scope>NUCLEOTIDE SEQUENCE</scope>
    <source>
        <strain evidence="1">Expedition CK06-06</strain>
    </source>
</reference>
<evidence type="ECO:0000313" key="1">
    <source>
        <dbReference type="EMBL" id="GAH46070.1"/>
    </source>
</evidence>
<gene>
    <name evidence="1" type="ORF">S03H2_14860</name>
</gene>
<organism evidence="1">
    <name type="scientific">marine sediment metagenome</name>
    <dbReference type="NCBI Taxonomy" id="412755"/>
    <lineage>
        <taxon>unclassified sequences</taxon>
        <taxon>metagenomes</taxon>
        <taxon>ecological metagenomes</taxon>
    </lineage>
</organism>